<evidence type="ECO:0000259" key="5">
    <source>
        <dbReference type="SMART" id="SM00292"/>
    </source>
</evidence>
<gene>
    <name evidence="7" type="ORF">TL08_20815</name>
</gene>
<dbReference type="SMART" id="SM00479">
    <property type="entry name" value="EXOIII"/>
    <property type="match status" value="1"/>
</dbReference>
<keyword evidence="1" id="KW-0540">Nuclease</keyword>
<proteinExistence type="predicted"/>
<protein>
    <submittedName>
        <fullName evidence="7">DNA polymerase III epsilon subunit-like 3'-5' exonuclease</fullName>
    </submittedName>
</protein>
<keyword evidence="8" id="KW-1185">Reference proteome</keyword>
<feature type="region of interest" description="Disordered" evidence="4">
    <location>
        <begin position="416"/>
        <end position="435"/>
    </location>
</feature>
<dbReference type="EMBL" id="CP014859">
    <property type="protein sequence ID" value="AOS64954.1"/>
    <property type="molecule type" value="Genomic_DNA"/>
</dbReference>
<evidence type="ECO:0000256" key="2">
    <source>
        <dbReference type="ARBA" id="ARBA00022801"/>
    </source>
</evidence>
<feature type="domain" description="Exonuclease" evidence="6">
    <location>
        <begin position="4"/>
        <end position="170"/>
    </location>
</feature>
<feature type="compositionally biased region" description="Basic residues" evidence="4">
    <location>
        <begin position="474"/>
        <end position="485"/>
    </location>
</feature>
<evidence type="ECO:0000313" key="8">
    <source>
        <dbReference type="Proteomes" id="UP000095210"/>
    </source>
</evidence>
<dbReference type="SUPFAM" id="SSF53098">
    <property type="entry name" value="Ribonuclease H-like"/>
    <property type="match status" value="1"/>
</dbReference>
<feature type="compositionally biased region" description="Basic and acidic residues" evidence="4">
    <location>
        <begin position="426"/>
        <end position="435"/>
    </location>
</feature>
<feature type="region of interest" description="Disordered" evidence="4">
    <location>
        <begin position="467"/>
        <end position="515"/>
    </location>
</feature>
<dbReference type="PANTHER" id="PTHR30231:SF4">
    <property type="entry name" value="PROTEIN NEN2"/>
    <property type="match status" value="1"/>
</dbReference>
<evidence type="ECO:0000256" key="3">
    <source>
        <dbReference type="ARBA" id="ARBA00022839"/>
    </source>
</evidence>
<dbReference type="CDD" id="cd06127">
    <property type="entry name" value="DEDDh"/>
    <property type="match status" value="1"/>
</dbReference>
<reference evidence="8" key="1">
    <citation type="submission" date="2016-03" db="EMBL/GenBank/DDBJ databases">
        <title>Complete genome sequence of the type strain Actinoalloteichus hymeniacidonis DSM 45092.</title>
        <authorList>
            <person name="Schaffert L."/>
            <person name="Albersmeier A."/>
            <person name="Winkler A."/>
            <person name="Kalinowski J."/>
            <person name="Zotchev S."/>
            <person name="Ruckert C."/>
        </authorList>
    </citation>
    <scope>NUCLEOTIDE SEQUENCE [LARGE SCALE GENOMIC DNA]</scope>
    <source>
        <strain evidence="8">HPA177(T) (DSM 45092(T))</strain>
    </source>
</reference>
<dbReference type="SUPFAM" id="SSF52113">
    <property type="entry name" value="BRCT domain"/>
    <property type="match status" value="1"/>
</dbReference>
<dbReference type="Pfam" id="PF00929">
    <property type="entry name" value="RNase_T"/>
    <property type="match status" value="1"/>
</dbReference>
<dbReference type="InterPro" id="IPR012337">
    <property type="entry name" value="RNaseH-like_sf"/>
</dbReference>
<dbReference type="InterPro" id="IPR036420">
    <property type="entry name" value="BRCT_dom_sf"/>
</dbReference>
<feature type="domain" description="BRCT" evidence="5">
    <location>
        <begin position="517"/>
        <end position="595"/>
    </location>
</feature>
<keyword evidence="3 7" id="KW-0269">Exonuclease</keyword>
<evidence type="ECO:0000313" key="7">
    <source>
        <dbReference type="EMBL" id="AOS64954.1"/>
    </source>
</evidence>
<dbReference type="AlphaFoldDB" id="A0AAC9HSU7"/>
<dbReference type="Proteomes" id="UP000095210">
    <property type="component" value="Chromosome"/>
</dbReference>
<dbReference type="FunFam" id="3.30.420.10:FF:000045">
    <property type="entry name" value="3'-5' exonuclease DinG"/>
    <property type="match status" value="1"/>
</dbReference>
<keyword evidence="2" id="KW-0378">Hydrolase</keyword>
<dbReference type="SMART" id="SM00292">
    <property type="entry name" value="BRCT"/>
    <property type="match status" value="1"/>
</dbReference>
<dbReference type="Gene3D" id="3.40.50.10190">
    <property type="entry name" value="BRCT domain"/>
    <property type="match status" value="1"/>
</dbReference>
<accession>A0AAC9HSU7</accession>
<evidence type="ECO:0000256" key="1">
    <source>
        <dbReference type="ARBA" id="ARBA00022722"/>
    </source>
</evidence>
<dbReference type="Gene3D" id="3.30.420.10">
    <property type="entry name" value="Ribonuclease H-like superfamily/Ribonuclease H"/>
    <property type="match status" value="1"/>
</dbReference>
<dbReference type="InterPro" id="IPR036397">
    <property type="entry name" value="RNaseH_sf"/>
</dbReference>
<dbReference type="InterPro" id="IPR001357">
    <property type="entry name" value="BRCT_dom"/>
</dbReference>
<dbReference type="InterPro" id="IPR013520">
    <property type="entry name" value="Ribonucl_H"/>
</dbReference>
<dbReference type="GO" id="GO:0003676">
    <property type="term" value="F:nucleic acid binding"/>
    <property type="evidence" value="ECO:0007669"/>
    <property type="project" value="InterPro"/>
</dbReference>
<evidence type="ECO:0000259" key="6">
    <source>
        <dbReference type="SMART" id="SM00479"/>
    </source>
</evidence>
<dbReference type="GO" id="GO:0005829">
    <property type="term" value="C:cytosol"/>
    <property type="evidence" value="ECO:0007669"/>
    <property type="project" value="TreeGrafter"/>
</dbReference>
<organism evidence="7 8">
    <name type="scientific">Actinoalloteichus hymeniacidonis</name>
    <dbReference type="NCBI Taxonomy" id="340345"/>
    <lineage>
        <taxon>Bacteria</taxon>
        <taxon>Bacillati</taxon>
        <taxon>Actinomycetota</taxon>
        <taxon>Actinomycetes</taxon>
        <taxon>Pseudonocardiales</taxon>
        <taxon>Pseudonocardiaceae</taxon>
        <taxon>Actinoalloteichus</taxon>
    </lineage>
</organism>
<dbReference type="RefSeq" id="WP_069851334.1">
    <property type="nucleotide sequence ID" value="NZ_CP014859.1"/>
</dbReference>
<name>A0AAC9HSU7_9PSEU</name>
<dbReference type="GO" id="GO:0008408">
    <property type="term" value="F:3'-5' exonuclease activity"/>
    <property type="evidence" value="ECO:0007669"/>
    <property type="project" value="TreeGrafter"/>
</dbReference>
<dbReference type="PANTHER" id="PTHR30231">
    <property type="entry name" value="DNA POLYMERASE III SUBUNIT EPSILON"/>
    <property type="match status" value="1"/>
</dbReference>
<sequence>MTTGYAVLDTETTGFTPGWHRVVEIGVVLLDVDGAVEGEWCTLINPERDLGPQHVHGISAANVRSAPLFADIAGDLAELLAGRVLVGHNLSFDVDFLAFEYGRLGLDVPLAVMPGLCTMQLAERYLDIPARSLAACCAAVGVPLIEAHSAQHDAYATAGLLASYLQVVGSPVPWQDLLASASQWRWPELPMPTGRTAHRGAVVGPREHFLTRLPEHGARSVDPGALDAYLTLLDAALLDRHLSLSEEDGLIDNALSAGLGRTEVLGAHRRYLSVVACAAAQEGVLPAAVVADLVTIAALIGLSVVDVDRARCHAVRELSSAGTGALVASGALVEPGAVAEAGDLAESGTAGVAKTQGESARCAGVEFETVARDAAATVCESVVGADERYVATGLGTAAGAAAGTSHGLGSGALSAAWGSGTEASPSDERRAEPRSKSIAVLGKHSETPGASGEGSAAAAVIETAASGPAPATIRARRVSRRRAGHRSQPTAESTSGPTADAEHAAPSKPGPQTWGRFRLCTGDRVVFTGQTRSPRERWSLRAVSAGLVEGSHVTRKTRLVVAADPDSLSGKARRARNYGIPIVTEEAFTKLLEKMLDTERPNDSG</sequence>
<evidence type="ECO:0000256" key="4">
    <source>
        <dbReference type="SAM" id="MobiDB-lite"/>
    </source>
</evidence>
<dbReference type="KEGG" id="ahm:TL08_20815"/>
<feature type="compositionally biased region" description="Polar residues" evidence="4">
    <location>
        <begin position="488"/>
        <end position="497"/>
    </location>
</feature>